<dbReference type="VEuPathDB" id="VectorBase:SSCA003078"/>
<comment type="caution">
    <text evidence="2">The sequence shown here is derived from an EMBL/GenBank/DDBJ whole genome shotgun (WGS) entry which is preliminary data.</text>
</comment>
<protein>
    <submittedName>
        <fullName evidence="2">Uncharacterized protein</fullName>
    </submittedName>
</protein>
<proteinExistence type="predicted"/>
<evidence type="ECO:0000313" key="3">
    <source>
        <dbReference type="Proteomes" id="UP000616769"/>
    </source>
</evidence>
<evidence type="ECO:0000313" key="2">
    <source>
        <dbReference type="EMBL" id="KPM11127.1"/>
    </source>
</evidence>
<sequence length="142" mass="15747">MNADSKIETNAEPEIGSNAEPEIKMEAEPEIETNAEPGIKMNAEPEIRTNAELEIGTNAEPEIGTNAEHADINAINEAKQIVNGVMQSNNDPSNDGNRPLNTSTFEDEELLVLFMNCLKDEMRVDLEMQGLIRLAKFIQKIH</sequence>
<dbReference type="OrthoDB" id="21449at2759"/>
<gene>
    <name evidence="2" type="ORF">QR98_0096940</name>
</gene>
<name>A0A132AJN4_SARSC</name>
<accession>A0A132AJN4</accession>
<organism evidence="2 3">
    <name type="scientific">Sarcoptes scabiei</name>
    <name type="common">Itch mite</name>
    <name type="synonym">Acarus scabiei</name>
    <dbReference type="NCBI Taxonomy" id="52283"/>
    <lineage>
        <taxon>Eukaryota</taxon>
        <taxon>Metazoa</taxon>
        <taxon>Ecdysozoa</taxon>
        <taxon>Arthropoda</taxon>
        <taxon>Chelicerata</taxon>
        <taxon>Arachnida</taxon>
        <taxon>Acari</taxon>
        <taxon>Acariformes</taxon>
        <taxon>Sarcoptiformes</taxon>
        <taxon>Astigmata</taxon>
        <taxon>Psoroptidia</taxon>
        <taxon>Sarcoptoidea</taxon>
        <taxon>Sarcoptidae</taxon>
        <taxon>Sarcoptinae</taxon>
        <taxon>Sarcoptes</taxon>
    </lineage>
</organism>
<evidence type="ECO:0000256" key="1">
    <source>
        <dbReference type="SAM" id="MobiDB-lite"/>
    </source>
</evidence>
<feature type="region of interest" description="Disordered" evidence="1">
    <location>
        <begin position="1"/>
        <end position="45"/>
    </location>
</feature>
<dbReference type="EMBL" id="JXLN01016521">
    <property type="protein sequence ID" value="KPM11127.1"/>
    <property type="molecule type" value="Genomic_DNA"/>
</dbReference>
<dbReference type="AlphaFoldDB" id="A0A132AJN4"/>
<reference evidence="2 3" key="1">
    <citation type="journal article" date="2015" name="Parasit. Vectors">
        <title>Draft genome of the scabies mite.</title>
        <authorList>
            <person name="Rider S.D.Jr."/>
            <person name="Morgan M.S."/>
            <person name="Arlian L.G."/>
        </authorList>
    </citation>
    <scope>NUCLEOTIDE SEQUENCE [LARGE SCALE GENOMIC DNA]</scope>
    <source>
        <strain evidence="2">Arlian Lab</strain>
    </source>
</reference>
<dbReference type="Proteomes" id="UP000616769">
    <property type="component" value="Unassembled WGS sequence"/>
</dbReference>